<dbReference type="EMBL" id="MLAK01000303">
    <property type="protein sequence ID" value="OHT14913.1"/>
    <property type="molecule type" value="Genomic_DNA"/>
</dbReference>
<evidence type="ECO:0000313" key="1">
    <source>
        <dbReference type="EMBL" id="OHT14913.1"/>
    </source>
</evidence>
<dbReference type="OrthoDB" id="10589256at2759"/>
<dbReference type="InterPro" id="IPR008936">
    <property type="entry name" value="Rho_GTPase_activation_prot"/>
</dbReference>
<organism evidence="1 2">
    <name type="scientific">Tritrichomonas foetus</name>
    <dbReference type="NCBI Taxonomy" id="1144522"/>
    <lineage>
        <taxon>Eukaryota</taxon>
        <taxon>Metamonada</taxon>
        <taxon>Parabasalia</taxon>
        <taxon>Tritrichomonadida</taxon>
        <taxon>Tritrichomonadidae</taxon>
        <taxon>Tritrichomonas</taxon>
    </lineage>
</organism>
<comment type="caution">
    <text evidence="1">The sequence shown here is derived from an EMBL/GenBank/DDBJ whole genome shotgun (WGS) entry which is preliminary data.</text>
</comment>
<accession>A0A1J4KUF9</accession>
<name>A0A1J4KUF9_9EUKA</name>
<evidence type="ECO:0000313" key="2">
    <source>
        <dbReference type="Proteomes" id="UP000179807"/>
    </source>
</evidence>
<proteinExistence type="predicted"/>
<dbReference type="AlphaFoldDB" id="A0A1J4KUF9"/>
<dbReference type="VEuPathDB" id="TrichDB:TRFO_14711"/>
<protein>
    <submittedName>
        <fullName evidence="1">Uncharacterized protein</fullName>
    </submittedName>
</protein>
<dbReference type="RefSeq" id="XP_068368049.1">
    <property type="nucleotide sequence ID" value="XM_068497981.1"/>
</dbReference>
<dbReference type="Proteomes" id="UP000179807">
    <property type="component" value="Unassembled WGS sequence"/>
</dbReference>
<reference evidence="1" key="1">
    <citation type="submission" date="2016-10" db="EMBL/GenBank/DDBJ databases">
        <authorList>
            <person name="Benchimol M."/>
            <person name="Almeida L.G."/>
            <person name="Vasconcelos A.T."/>
            <person name="Perreira-Neves A."/>
            <person name="Rosa I.A."/>
            <person name="Tasca T."/>
            <person name="Bogo M.R."/>
            <person name="de Souza W."/>
        </authorList>
    </citation>
    <scope>NUCLEOTIDE SEQUENCE [LARGE SCALE GENOMIC DNA]</scope>
    <source>
        <strain evidence="1">K</strain>
    </source>
</reference>
<dbReference type="GeneID" id="94832685"/>
<dbReference type="SUPFAM" id="SSF48350">
    <property type="entry name" value="GTPase activation domain, GAP"/>
    <property type="match status" value="1"/>
</dbReference>
<sequence length="595" mass="68006">MSTSFHSIFGINSIQTNDCTDEIIDIDAPKNHESSEIYQKLVDICFDPDSLVQLLNSQLKNHVLVQSAVHYTNFEQTQMLSPFLNILPCILSNKIIIAQSQKPQINIKSYLTAWQYFAFQSFYTYFQILLSSKIYSGRSREWVLCMLYENLLLEKKIFKTGNLLQVKIKDKIHKEKSIFLAIMESDQYVTIYNHNNLIASGNILFSSDSGNGICTLVDKENGTESQITLLNNDGKPIDCSYQDYLLSISKRNCSINKLISSCKVIGKQSPISLKVYDVIGKNIIAYDAEFLQAFYYLNSNDSKAFSSIMTISRFFDRHYFVVKTLIWVIIDNAKDPNDIFSSMFSPHHYLINFVQIASKVVVDRIMEKIIEFCKLSNDNDNYLKNDNFVIGLVRVFWNSLIHNFMGFPKIVFVLCLQILISTCKKFSTDVKNPYNGITSLMFNKVIIPLMLQHIENSGFARKAVIKLSAIICVTAKMGTQDKYSSIGRESLIFFLTRITSTTMGAKDIPKPSVTDFIEAVNHTLSYIKEHGKELKDIFALDNELVQDNSSDVSVNRPISSSKDQKRKIPKDVIPWKLMLAEDIVYSYFIQNDSSK</sequence>
<gene>
    <name evidence="1" type="ORF">TRFO_14711</name>
</gene>
<keyword evidence="2" id="KW-1185">Reference proteome</keyword>